<dbReference type="EMBL" id="NDXW01000002">
    <property type="protein sequence ID" value="RDH41869.1"/>
    <property type="molecule type" value="Genomic_DNA"/>
</dbReference>
<keyword evidence="2" id="KW-1185">Reference proteome</keyword>
<organism evidence="1 2">
    <name type="scientific">Zooshikella ganghwensis</name>
    <dbReference type="NCBI Taxonomy" id="202772"/>
    <lineage>
        <taxon>Bacteria</taxon>
        <taxon>Pseudomonadati</taxon>
        <taxon>Pseudomonadota</taxon>
        <taxon>Gammaproteobacteria</taxon>
        <taxon>Oceanospirillales</taxon>
        <taxon>Zooshikellaceae</taxon>
        <taxon>Zooshikella</taxon>
    </lineage>
</organism>
<reference evidence="1 2" key="1">
    <citation type="submission" date="2017-04" db="EMBL/GenBank/DDBJ databases">
        <title>Draft genome sequence of Zooshikella ganghwensis VG4 isolated from Red Sea sediments.</title>
        <authorList>
            <person name="Rehman Z."/>
            <person name="Alam I."/>
            <person name="Kamau A."/>
            <person name="Bajic V."/>
            <person name="Leiknes T."/>
        </authorList>
    </citation>
    <scope>NUCLEOTIDE SEQUENCE [LARGE SCALE GENOMIC DNA]</scope>
    <source>
        <strain evidence="1 2">VG4</strain>
    </source>
</reference>
<evidence type="ECO:0000313" key="1">
    <source>
        <dbReference type="EMBL" id="RDH41869.1"/>
    </source>
</evidence>
<evidence type="ECO:0000313" key="2">
    <source>
        <dbReference type="Proteomes" id="UP000257039"/>
    </source>
</evidence>
<comment type="caution">
    <text evidence="1">The sequence shown here is derived from an EMBL/GenBank/DDBJ whole genome shotgun (WGS) entry which is preliminary data.</text>
</comment>
<protein>
    <submittedName>
        <fullName evidence="1">Uncharacterized protein</fullName>
    </submittedName>
</protein>
<sequence length="225" mass="26302">MVIENDIAEWYFEDQSHRFTQYGMPETNRLLEVCEKCLPVLIEQRLLLPTKVAFDKSWRKFSSEHNCFKNFNNPGVSLDLDENCGSFHELCINKIQEQQSVNGEIFPTSLYITGSGIIYDENGKEELWENVVGIQSEIYHVHTITLTTKSYAWLPFTLKGKPQQKIYDYNAPRLEQVVKEVEKVMNTEVETDDHSDFVKYCDYRIDNLRDYDNNVVPIDDNGHCL</sequence>
<dbReference type="AlphaFoldDB" id="A0A4P9VHH7"/>
<dbReference type="RefSeq" id="WP_094789538.1">
    <property type="nucleotide sequence ID" value="NZ_NDXW01000002.1"/>
</dbReference>
<gene>
    <name evidence="1" type="ORF">B9G39_25955</name>
</gene>
<proteinExistence type="predicted"/>
<name>A0A4P9VHH7_9GAMM</name>
<accession>A0A4P9VHH7</accession>
<dbReference type="Proteomes" id="UP000257039">
    <property type="component" value="Unassembled WGS sequence"/>
</dbReference>